<reference evidence="10 11" key="1">
    <citation type="journal article" date="2016" name="Nat. Commun.">
        <title>Thousands of microbial genomes shed light on interconnected biogeochemical processes in an aquifer system.</title>
        <authorList>
            <person name="Anantharaman K."/>
            <person name="Brown C.T."/>
            <person name="Hug L.A."/>
            <person name="Sharon I."/>
            <person name="Castelle C.J."/>
            <person name="Probst A.J."/>
            <person name="Thomas B.C."/>
            <person name="Singh A."/>
            <person name="Wilkins M.J."/>
            <person name="Karaoz U."/>
            <person name="Brodie E.L."/>
            <person name="Williams K.H."/>
            <person name="Hubbard S.S."/>
            <person name="Banfield J.F."/>
        </authorList>
    </citation>
    <scope>NUCLEOTIDE SEQUENCE [LARGE SCALE GENOMIC DNA]</scope>
</reference>
<keyword evidence="5 7" id="KW-1133">Transmembrane helix</keyword>
<dbReference type="InterPro" id="IPR003593">
    <property type="entry name" value="AAA+_ATPase"/>
</dbReference>
<dbReference type="PROSITE" id="PS50929">
    <property type="entry name" value="ABC_TM1F"/>
    <property type="match status" value="1"/>
</dbReference>
<dbReference type="InterPro" id="IPR003439">
    <property type="entry name" value="ABC_transporter-like_ATP-bd"/>
</dbReference>
<feature type="transmembrane region" description="Helical" evidence="7">
    <location>
        <begin position="178"/>
        <end position="197"/>
    </location>
</feature>
<sequence>MIKIRSKFWLEENVTIYNVMVIKKNIKSKLTKPKLTFDRLGQISFTLKEVTKIAFKVKPRLLIAVFVLNAIWGLSSVPTFYLEKLIIDNLVKAAGNPNWQPLFYSAIVFTGLLALLSLLRSSLGGLNGFLRRTLSRYFDGELDILMGSKISELDLATIEDPDFRDKLDKIERESGQRAWGLMMPLSDIPNYLVGFISSAGVLLLIHPLVSVGIFVVSIPSFLIDSKFIKKEYELNGELAPKYRVWGWIGHYLTRNRNFMEMKILRISNHLKEKMGVLINEILSKQTSLHKKRELYSFISSLPLTIYDFAFSVLLVFWVIVGKITIGSLQFYLRSLRNAEQNLSGLVSSFLEIYENYIYVADLIWFLNLEPELKGHKKSIQLAGKRKSSIEFENVWFKYPRSNKWIVKSADFKINQGEKIALVGENGAGKSTLIKLLGRFYQPQKGKILVNGVDLEETDISELREKLAVLFQEFEIYPFSAKEAIGYGDTARLGSLDEIKKAAQKTGIDKFIESLPLKYDNPITPEFEKGVRPSLGQYQRFGISRVLFRKDAQTLILDEPTSNVDPEAEEKIFKELVKITRDKILIFVTQRFSTVRIADRIFVMHEGRIIEEGTHHELMRANGKYARLYNLQAQAYKI</sequence>
<dbReference type="InterPro" id="IPR027417">
    <property type="entry name" value="P-loop_NTPase"/>
</dbReference>
<organism evidence="10 11">
    <name type="scientific">Candidatus Woesebacteria bacterium RIFCSPLOWO2_01_FULL_39_10b</name>
    <dbReference type="NCBI Taxonomy" id="1802517"/>
    <lineage>
        <taxon>Bacteria</taxon>
        <taxon>Candidatus Woeseibacteriota</taxon>
    </lineage>
</organism>
<dbReference type="SMART" id="SM00382">
    <property type="entry name" value="AAA"/>
    <property type="match status" value="1"/>
</dbReference>
<dbReference type="InterPro" id="IPR036640">
    <property type="entry name" value="ABC1_TM_sf"/>
</dbReference>
<name>A0A1F8B9L4_9BACT</name>
<keyword evidence="6 7" id="KW-0472">Membrane</keyword>
<feature type="transmembrane region" description="Helical" evidence="7">
    <location>
        <begin position="61"/>
        <end position="82"/>
    </location>
</feature>
<keyword evidence="4" id="KW-0067">ATP-binding</keyword>
<feature type="transmembrane region" description="Helical" evidence="7">
    <location>
        <begin position="203"/>
        <end position="223"/>
    </location>
</feature>
<feature type="transmembrane region" description="Helical" evidence="7">
    <location>
        <begin position="102"/>
        <end position="123"/>
    </location>
</feature>
<evidence type="ECO:0000313" key="11">
    <source>
        <dbReference type="Proteomes" id="UP000176404"/>
    </source>
</evidence>
<evidence type="ECO:0000256" key="6">
    <source>
        <dbReference type="ARBA" id="ARBA00023136"/>
    </source>
</evidence>
<dbReference type="Pfam" id="PF00005">
    <property type="entry name" value="ABC_tran"/>
    <property type="match status" value="1"/>
</dbReference>
<dbReference type="InterPro" id="IPR039421">
    <property type="entry name" value="Type_1_exporter"/>
</dbReference>
<evidence type="ECO:0000256" key="2">
    <source>
        <dbReference type="ARBA" id="ARBA00022692"/>
    </source>
</evidence>
<dbReference type="PANTHER" id="PTHR43394:SF1">
    <property type="entry name" value="ATP-BINDING CASSETTE SUB-FAMILY B MEMBER 10, MITOCHONDRIAL"/>
    <property type="match status" value="1"/>
</dbReference>
<evidence type="ECO:0000256" key="7">
    <source>
        <dbReference type="SAM" id="Phobius"/>
    </source>
</evidence>
<dbReference type="AlphaFoldDB" id="A0A1F8B9L4"/>
<gene>
    <name evidence="10" type="ORF">A2892_01665</name>
</gene>
<keyword evidence="3" id="KW-0547">Nucleotide-binding</keyword>
<comment type="subcellular location">
    <subcellularLocation>
        <location evidence="1">Cell membrane</location>
        <topology evidence="1">Multi-pass membrane protein</topology>
    </subcellularLocation>
</comment>
<evidence type="ECO:0000256" key="4">
    <source>
        <dbReference type="ARBA" id="ARBA00022840"/>
    </source>
</evidence>
<comment type="caution">
    <text evidence="10">The sequence shown here is derived from an EMBL/GenBank/DDBJ whole genome shotgun (WGS) entry which is preliminary data.</text>
</comment>
<dbReference type="PROSITE" id="PS50893">
    <property type="entry name" value="ABC_TRANSPORTER_2"/>
    <property type="match status" value="1"/>
</dbReference>
<proteinExistence type="predicted"/>
<accession>A0A1F8B9L4</accession>
<dbReference type="EMBL" id="MGHD01000003">
    <property type="protein sequence ID" value="OGM60731.1"/>
    <property type="molecule type" value="Genomic_DNA"/>
</dbReference>
<dbReference type="GO" id="GO:0016887">
    <property type="term" value="F:ATP hydrolysis activity"/>
    <property type="evidence" value="ECO:0007669"/>
    <property type="project" value="InterPro"/>
</dbReference>
<dbReference type="SUPFAM" id="SSF90123">
    <property type="entry name" value="ABC transporter transmembrane region"/>
    <property type="match status" value="1"/>
</dbReference>
<dbReference type="STRING" id="1802517.A2892_01665"/>
<dbReference type="GO" id="GO:0005524">
    <property type="term" value="F:ATP binding"/>
    <property type="evidence" value="ECO:0007669"/>
    <property type="project" value="UniProtKB-KW"/>
</dbReference>
<dbReference type="PANTHER" id="PTHR43394">
    <property type="entry name" value="ATP-DEPENDENT PERMEASE MDL1, MITOCHONDRIAL"/>
    <property type="match status" value="1"/>
</dbReference>
<dbReference type="GO" id="GO:0015421">
    <property type="term" value="F:ABC-type oligopeptide transporter activity"/>
    <property type="evidence" value="ECO:0007669"/>
    <property type="project" value="TreeGrafter"/>
</dbReference>
<dbReference type="Gene3D" id="3.40.50.300">
    <property type="entry name" value="P-loop containing nucleotide triphosphate hydrolases"/>
    <property type="match status" value="1"/>
</dbReference>
<dbReference type="Proteomes" id="UP000176404">
    <property type="component" value="Unassembled WGS sequence"/>
</dbReference>
<evidence type="ECO:0000259" key="8">
    <source>
        <dbReference type="PROSITE" id="PS50893"/>
    </source>
</evidence>
<protein>
    <recommendedName>
        <fullName evidence="12">ABC transporter domain-containing protein</fullName>
    </recommendedName>
</protein>
<dbReference type="Gene3D" id="1.20.1560.10">
    <property type="entry name" value="ABC transporter type 1, transmembrane domain"/>
    <property type="match status" value="1"/>
</dbReference>
<feature type="domain" description="ABC transmembrane type-1" evidence="9">
    <location>
        <begin position="63"/>
        <end position="354"/>
    </location>
</feature>
<evidence type="ECO:0000256" key="3">
    <source>
        <dbReference type="ARBA" id="ARBA00022741"/>
    </source>
</evidence>
<feature type="transmembrane region" description="Helical" evidence="7">
    <location>
        <begin position="294"/>
        <end position="320"/>
    </location>
</feature>
<dbReference type="SUPFAM" id="SSF52540">
    <property type="entry name" value="P-loop containing nucleoside triphosphate hydrolases"/>
    <property type="match status" value="1"/>
</dbReference>
<evidence type="ECO:0000256" key="5">
    <source>
        <dbReference type="ARBA" id="ARBA00022989"/>
    </source>
</evidence>
<evidence type="ECO:0000259" key="9">
    <source>
        <dbReference type="PROSITE" id="PS50929"/>
    </source>
</evidence>
<feature type="domain" description="ABC transporter" evidence="8">
    <location>
        <begin position="389"/>
        <end position="630"/>
    </location>
</feature>
<evidence type="ECO:0000256" key="1">
    <source>
        <dbReference type="ARBA" id="ARBA00004651"/>
    </source>
</evidence>
<dbReference type="InterPro" id="IPR011527">
    <property type="entry name" value="ABC1_TM_dom"/>
</dbReference>
<keyword evidence="2 7" id="KW-0812">Transmembrane</keyword>
<evidence type="ECO:0008006" key="12">
    <source>
        <dbReference type="Google" id="ProtNLM"/>
    </source>
</evidence>
<dbReference type="GO" id="GO:0005886">
    <property type="term" value="C:plasma membrane"/>
    <property type="evidence" value="ECO:0007669"/>
    <property type="project" value="UniProtKB-SubCell"/>
</dbReference>
<evidence type="ECO:0000313" key="10">
    <source>
        <dbReference type="EMBL" id="OGM60731.1"/>
    </source>
</evidence>